<name>A0A8C5FJF2_GADMO</name>
<dbReference type="AlphaFoldDB" id="A0A8C5FJF2"/>
<evidence type="ECO:0000313" key="1">
    <source>
        <dbReference type="Ensembl" id="ENSGMOP00000040976.1"/>
    </source>
</evidence>
<reference evidence="1" key="1">
    <citation type="submission" date="2025-08" db="UniProtKB">
        <authorList>
            <consortium name="Ensembl"/>
        </authorList>
    </citation>
    <scope>IDENTIFICATION</scope>
</reference>
<accession>A0A8C5FJF2</accession>
<reference evidence="1" key="2">
    <citation type="submission" date="2025-09" db="UniProtKB">
        <authorList>
            <consortium name="Ensembl"/>
        </authorList>
    </citation>
    <scope>IDENTIFICATION</scope>
</reference>
<organism evidence="1 2">
    <name type="scientific">Gadus morhua</name>
    <name type="common">Atlantic cod</name>
    <dbReference type="NCBI Taxonomy" id="8049"/>
    <lineage>
        <taxon>Eukaryota</taxon>
        <taxon>Metazoa</taxon>
        <taxon>Chordata</taxon>
        <taxon>Craniata</taxon>
        <taxon>Vertebrata</taxon>
        <taxon>Euteleostomi</taxon>
        <taxon>Actinopterygii</taxon>
        <taxon>Neopterygii</taxon>
        <taxon>Teleostei</taxon>
        <taxon>Neoteleostei</taxon>
        <taxon>Acanthomorphata</taxon>
        <taxon>Zeiogadaria</taxon>
        <taxon>Gadariae</taxon>
        <taxon>Gadiformes</taxon>
        <taxon>Gadoidei</taxon>
        <taxon>Gadidae</taxon>
        <taxon>Gadus</taxon>
    </lineage>
</organism>
<protein>
    <submittedName>
        <fullName evidence="1">Uncharacterized protein</fullName>
    </submittedName>
</protein>
<sequence>VALWSGSARAAAAYLMRVRGVVPDVDLQGTGLPQPCGRERVQVLGGVHPLPDRLLGPGQTQVTLVNAGGLKPAVCFF</sequence>
<dbReference type="Proteomes" id="UP000694546">
    <property type="component" value="Chromosome 11"/>
</dbReference>
<evidence type="ECO:0000313" key="2">
    <source>
        <dbReference type="Proteomes" id="UP000694546"/>
    </source>
</evidence>
<proteinExistence type="predicted"/>
<dbReference type="Ensembl" id="ENSGMOT00000058439.1">
    <property type="protein sequence ID" value="ENSGMOP00000040976.1"/>
    <property type="gene ID" value="ENSGMOG00000034566.1"/>
</dbReference>
<keyword evidence="2" id="KW-1185">Reference proteome</keyword>